<gene>
    <name evidence="1" type="ORF">OPV22_018792</name>
</gene>
<dbReference type="GO" id="GO:0016236">
    <property type="term" value="P:macroautophagy"/>
    <property type="evidence" value="ECO:0007669"/>
    <property type="project" value="TreeGrafter"/>
</dbReference>
<dbReference type="GO" id="GO:0006623">
    <property type="term" value="P:protein targeting to vacuole"/>
    <property type="evidence" value="ECO:0007669"/>
    <property type="project" value="InterPro"/>
</dbReference>
<dbReference type="GO" id="GO:0005770">
    <property type="term" value="C:late endosome"/>
    <property type="evidence" value="ECO:0007669"/>
    <property type="project" value="TreeGrafter"/>
</dbReference>
<dbReference type="InterPro" id="IPR045111">
    <property type="entry name" value="Vps41/Vps8"/>
</dbReference>
<organism evidence="1 2">
    <name type="scientific">Ensete ventricosum</name>
    <name type="common">Abyssinian banana</name>
    <name type="synonym">Musa ensete</name>
    <dbReference type="NCBI Taxonomy" id="4639"/>
    <lineage>
        <taxon>Eukaryota</taxon>
        <taxon>Viridiplantae</taxon>
        <taxon>Streptophyta</taxon>
        <taxon>Embryophyta</taxon>
        <taxon>Tracheophyta</taxon>
        <taxon>Spermatophyta</taxon>
        <taxon>Magnoliopsida</taxon>
        <taxon>Liliopsida</taxon>
        <taxon>Zingiberales</taxon>
        <taxon>Musaceae</taxon>
        <taxon>Ensete</taxon>
    </lineage>
</organism>
<evidence type="ECO:0000313" key="1">
    <source>
        <dbReference type="EMBL" id="KAJ8486307.1"/>
    </source>
</evidence>
<dbReference type="PANTHER" id="PTHR12616:SF1">
    <property type="entry name" value="VACUOLAR PROTEIN SORTING-ASSOCIATED PROTEIN 41 HOMOLOG"/>
    <property type="match status" value="1"/>
</dbReference>
<protein>
    <submittedName>
        <fullName evidence="1">Uncharacterized protein</fullName>
    </submittedName>
</protein>
<evidence type="ECO:0000313" key="2">
    <source>
        <dbReference type="Proteomes" id="UP001222027"/>
    </source>
</evidence>
<dbReference type="Pfam" id="PF23556">
    <property type="entry name" value="TPR_Vps41"/>
    <property type="match status" value="2"/>
</dbReference>
<sequence length="187" mass="21479">MCSLMTIRSGTTLWGWIENGRSGTFVTVTLRCRIFLQKSTRFCIFKGKMYLDSLQNLWLGFVPVGVSKRGPGSHRWLSRVVQSKLKGGSCLKVELYAEYEQKMLLPFIRSSQHYRLDKVQISIHVPLSNYSGLLTMHHMIFVLKKDLVREQVFILGRMGNVRQALSVIINQLEDMEEGVELCDHAAR</sequence>
<dbReference type="AlphaFoldDB" id="A0AAV8R134"/>
<proteinExistence type="predicted"/>
<reference evidence="1 2" key="1">
    <citation type="submission" date="2022-12" db="EMBL/GenBank/DDBJ databases">
        <title>Chromosome-scale assembly of the Ensete ventricosum genome.</title>
        <authorList>
            <person name="Dussert Y."/>
            <person name="Stocks J."/>
            <person name="Wendawek A."/>
            <person name="Woldeyes F."/>
            <person name="Nichols R.A."/>
            <person name="Borrell J.S."/>
        </authorList>
    </citation>
    <scope>NUCLEOTIDE SEQUENCE [LARGE SCALE GENOMIC DNA]</scope>
    <source>
        <strain evidence="2">cv. Maze</strain>
        <tissue evidence="1">Seeds</tissue>
    </source>
</reference>
<dbReference type="GO" id="GO:0030897">
    <property type="term" value="C:HOPS complex"/>
    <property type="evidence" value="ECO:0007669"/>
    <property type="project" value="TreeGrafter"/>
</dbReference>
<name>A0AAV8R134_ENSVE</name>
<dbReference type="GO" id="GO:0009267">
    <property type="term" value="P:cellular response to starvation"/>
    <property type="evidence" value="ECO:0007669"/>
    <property type="project" value="TreeGrafter"/>
</dbReference>
<comment type="caution">
    <text evidence="1">The sequence shown here is derived from an EMBL/GenBank/DDBJ whole genome shotgun (WGS) entry which is preliminary data.</text>
</comment>
<dbReference type="Proteomes" id="UP001222027">
    <property type="component" value="Unassembled WGS sequence"/>
</dbReference>
<dbReference type="EMBL" id="JAQQAF010000005">
    <property type="protein sequence ID" value="KAJ8486307.1"/>
    <property type="molecule type" value="Genomic_DNA"/>
</dbReference>
<dbReference type="PANTHER" id="PTHR12616">
    <property type="entry name" value="VACUOLAR PROTEIN SORTING VPS41"/>
    <property type="match status" value="1"/>
</dbReference>
<keyword evidence="2" id="KW-1185">Reference proteome</keyword>
<dbReference type="GO" id="GO:0034058">
    <property type="term" value="P:endosomal vesicle fusion"/>
    <property type="evidence" value="ECO:0007669"/>
    <property type="project" value="TreeGrafter"/>
</dbReference>
<accession>A0AAV8R134</accession>